<feature type="transmembrane region" description="Helical" evidence="1">
    <location>
        <begin position="50"/>
        <end position="75"/>
    </location>
</feature>
<organism evidence="2 3">
    <name type="scientific">Paenibacillus hexagrammi</name>
    <dbReference type="NCBI Taxonomy" id="2908839"/>
    <lineage>
        <taxon>Bacteria</taxon>
        <taxon>Bacillati</taxon>
        <taxon>Bacillota</taxon>
        <taxon>Bacilli</taxon>
        <taxon>Bacillales</taxon>
        <taxon>Paenibacillaceae</taxon>
        <taxon>Paenibacillus</taxon>
    </lineage>
</organism>
<sequence length="170" mass="18712">MNGKQGSTTFLKVIIFLIGIALLILCMYWIPVLTIKDVKAHPGGDYSIYPLLVCAYGCCISFSVALYQVFKLLTYIERNNAFSQLSLTSLKIIKKCAFTFILFSVFMIVSLKVISKISGDDAAGPISLSLMSILATSIIAAIVDTLQKPLKNYLEELFGVEGPIFQAERP</sequence>
<dbReference type="InterPro" id="IPR021354">
    <property type="entry name" value="DUF2975"/>
</dbReference>
<feature type="transmembrane region" description="Helical" evidence="1">
    <location>
        <begin position="9"/>
        <end position="30"/>
    </location>
</feature>
<protein>
    <submittedName>
        <fullName evidence="2">DUF2975 domain-containing protein</fullName>
    </submittedName>
</protein>
<dbReference type="Proteomes" id="UP001649230">
    <property type="component" value="Chromosome"/>
</dbReference>
<dbReference type="EMBL" id="CP090978">
    <property type="protein sequence ID" value="UJF31801.1"/>
    <property type="molecule type" value="Genomic_DNA"/>
</dbReference>
<gene>
    <name evidence="2" type="ORF">L0M14_18760</name>
</gene>
<name>A0ABY3SF40_9BACL</name>
<feature type="transmembrane region" description="Helical" evidence="1">
    <location>
        <begin position="126"/>
        <end position="146"/>
    </location>
</feature>
<evidence type="ECO:0000313" key="2">
    <source>
        <dbReference type="EMBL" id="UJF31801.1"/>
    </source>
</evidence>
<proteinExistence type="predicted"/>
<evidence type="ECO:0000313" key="3">
    <source>
        <dbReference type="Proteomes" id="UP001649230"/>
    </source>
</evidence>
<dbReference type="Pfam" id="PF11188">
    <property type="entry name" value="DUF2975"/>
    <property type="match status" value="1"/>
</dbReference>
<dbReference type="RefSeq" id="WP_235118146.1">
    <property type="nucleotide sequence ID" value="NZ_CP090978.1"/>
</dbReference>
<keyword evidence="3" id="KW-1185">Reference proteome</keyword>
<reference evidence="2 3" key="1">
    <citation type="journal article" date="2024" name="Int. J. Syst. Evol. Microbiol.">
        <title>Paenibacillus hexagrammi sp. nov., a novel bacterium isolated from the gut content of Hexagrammos agrammus.</title>
        <authorList>
            <person name="Jung H.K."/>
            <person name="Kim D.G."/>
            <person name="Zin H."/>
            <person name="Park J."/>
            <person name="Jung H."/>
            <person name="Kim Y.O."/>
            <person name="Kong H.J."/>
            <person name="Kim J.W."/>
            <person name="Kim Y.S."/>
        </authorList>
    </citation>
    <scope>NUCLEOTIDE SEQUENCE [LARGE SCALE GENOMIC DNA]</scope>
    <source>
        <strain evidence="2 3">YPD9-1</strain>
    </source>
</reference>
<keyword evidence="1" id="KW-0812">Transmembrane</keyword>
<feature type="transmembrane region" description="Helical" evidence="1">
    <location>
        <begin position="96"/>
        <end position="114"/>
    </location>
</feature>
<keyword evidence="1" id="KW-0472">Membrane</keyword>
<evidence type="ECO:0000256" key="1">
    <source>
        <dbReference type="SAM" id="Phobius"/>
    </source>
</evidence>
<keyword evidence="1" id="KW-1133">Transmembrane helix</keyword>
<accession>A0ABY3SF40</accession>